<keyword evidence="2" id="KW-0520">NAD</keyword>
<evidence type="ECO:0000256" key="2">
    <source>
        <dbReference type="ARBA" id="ARBA00023027"/>
    </source>
</evidence>
<dbReference type="Pfam" id="PF01370">
    <property type="entry name" value="Epimerase"/>
    <property type="match status" value="1"/>
</dbReference>
<feature type="domain" description="NAD-dependent epimerase/dehydratase" evidence="5">
    <location>
        <begin position="153"/>
        <end position="393"/>
    </location>
</feature>
<dbReference type="EMBL" id="JADBGQ010000006">
    <property type="protein sequence ID" value="KAG5394582.1"/>
    <property type="molecule type" value="Genomic_DNA"/>
</dbReference>
<proteinExistence type="inferred from homology"/>
<evidence type="ECO:0000259" key="5">
    <source>
        <dbReference type="Pfam" id="PF01370"/>
    </source>
</evidence>
<keyword evidence="4" id="KW-0732">Signal</keyword>
<evidence type="ECO:0000256" key="1">
    <source>
        <dbReference type="ARBA" id="ARBA00007637"/>
    </source>
</evidence>
<gene>
    <name evidence="6" type="primary">A06p046040.1_BraROA</name>
    <name evidence="6" type="ORF">IGI04_024545</name>
</gene>
<name>A0ABQ7M707_BRACM</name>
<comment type="caution">
    <text evidence="6">The sequence shown here is derived from an EMBL/GenBank/DDBJ whole genome shotgun (WGS) entry which is preliminary data.</text>
</comment>
<dbReference type="CDD" id="cd05273">
    <property type="entry name" value="GME-like_SDR_e"/>
    <property type="match status" value="1"/>
</dbReference>
<evidence type="ECO:0000313" key="7">
    <source>
        <dbReference type="Proteomes" id="UP000823674"/>
    </source>
</evidence>
<dbReference type="InterPro" id="IPR001509">
    <property type="entry name" value="Epimerase_deHydtase"/>
</dbReference>
<reference evidence="6 7" key="1">
    <citation type="submission" date="2021-03" db="EMBL/GenBank/DDBJ databases">
        <authorList>
            <person name="King G.J."/>
            <person name="Bancroft I."/>
            <person name="Baten A."/>
            <person name="Bloomfield J."/>
            <person name="Borpatragohain P."/>
            <person name="He Z."/>
            <person name="Irish N."/>
            <person name="Irwin J."/>
            <person name="Liu K."/>
            <person name="Mauleon R.P."/>
            <person name="Moore J."/>
            <person name="Morris R."/>
            <person name="Ostergaard L."/>
            <person name="Wang B."/>
            <person name="Wells R."/>
        </authorList>
    </citation>
    <scope>NUCLEOTIDE SEQUENCE [LARGE SCALE GENOMIC DNA]</scope>
    <source>
        <strain evidence="6">R-o-18</strain>
        <tissue evidence="6">Leaf</tissue>
    </source>
</reference>
<keyword evidence="3" id="KW-0413">Isomerase</keyword>
<dbReference type="Gene3D" id="3.90.25.10">
    <property type="entry name" value="UDP-galactose 4-epimerase, domain 1"/>
    <property type="match status" value="1"/>
</dbReference>
<dbReference type="InterPro" id="IPR033890">
    <property type="entry name" value="GDP-Man_epi"/>
</dbReference>
<organism evidence="6 7">
    <name type="scientific">Brassica rapa subsp. trilocularis</name>
    <dbReference type="NCBI Taxonomy" id="1813537"/>
    <lineage>
        <taxon>Eukaryota</taxon>
        <taxon>Viridiplantae</taxon>
        <taxon>Streptophyta</taxon>
        <taxon>Embryophyta</taxon>
        <taxon>Tracheophyta</taxon>
        <taxon>Spermatophyta</taxon>
        <taxon>Magnoliopsida</taxon>
        <taxon>eudicotyledons</taxon>
        <taxon>Gunneridae</taxon>
        <taxon>Pentapetalae</taxon>
        <taxon>rosids</taxon>
        <taxon>malvids</taxon>
        <taxon>Brassicales</taxon>
        <taxon>Brassicaceae</taxon>
        <taxon>Brassiceae</taxon>
        <taxon>Brassica</taxon>
    </lineage>
</organism>
<keyword evidence="7" id="KW-1185">Reference proteome</keyword>
<accession>A0ABQ7M707</accession>
<dbReference type="InterPro" id="IPR036291">
    <property type="entry name" value="NAD(P)-bd_dom_sf"/>
</dbReference>
<feature type="signal peptide" evidence="4">
    <location>
        <begin position="1"/>
        <end position="24"/>
    </location>
</feature>
<evidence type="ECO:0000313" key="6">
    <source>
        <dbReference type="EMBL" id="KAG5394582.1"/>
    </source>
</evidence>
<sequence>MTITKASILKTILMLVTKIILSKCEISLIYVSKKKINLYNTRKLISIDFEGYTGLRRRKNTKKTNKTSGVAVSKPPRLLVKACIYTIALPPPLKSFTPLSLHYLFTFSKVSQDSVTIVCSGMAAATNGSTDYGAYTYKELERELYWPSEKLRISITGAGGFIASHIARRLKHEGHYVIASDWKKNEHMTEDMFCDEFHLVDLRVMENCLKVTDKVDHVFNLAADMGGMGFIQSNHSVIMYNNTMISFNMIEAARINGIKRFFYASSACIYPEFKQLETTNVSLKESDAWPAEPQDAYGLEKLATEELCKHYNKDFGIECRIGRFHNIYGPFGTWKGGREKAPAAFCRKALTSTDRFEMWGDGLQTRSFTFIDECVEGVLRLTKSDFREPVNIGSDEMVSMNEMAEMVLSFEEKKLPIHHIPGPEGVRGRNSDNNLIKEKLGWAPTMRLKEGLRITYFWIKEQIEKEKAKGSDVTLYGSSKVVGTQAPVQLGSLRAADGKE</sequence>
<dbReference type="SUPFAM" id="SSF51735">
    <property type="entry name" value="NAD(P)-binding Rossmann-fold domains"/>
    <property type="match status" value="1"/>
</dbReference>
<dbReference type="Proteomes" id="UP000823674">
    <property type="component" value="Chromosome A06"/>
</dbReference>
<evidence type="ECO:0000256" key="4">
    <source>
        <dbReference type="SAM" id="SignalP"/>
    </source>
</evidence>
<comment type="similarity">
    <text evidence="1">Belongs to the NAD(P)-dependent epimerase/dehydratase family.</text>
</comment>
<dbReference type="PANTHER" id="PTHR43574">
    <property type="entry name" value="EPIMERASE-RELATED"/>
    <property type="match status" value="1"/>
</dbReference>
<protein>
    <recommendedName>
        <fullName evidence="5">NAD-dependent epimerase/dehydratase domain-containing protein</fullName>
    </recommendedName>
</protein>
<feature type="chain" id="PRO_5047402528" description="NAD-dependent epimerase/dehydratase domain-containing protein" evidence="4">
    <location>
        <begin position="25"/>
        <end position="500"/>
    </location>
</feature>
<evidence type="ECO:0000256" key="3">
    <source>
        <dbReference type="ARBA" id="ARBA00023235"/>
    </source>
</evidence>
<dbReference type="Gene3D" id="3.40.50.720">
    <property type="entry name" value="NAD(P)-binding Rossmann-like Domain"/>
    <property type="match status" value="1"/>
</dbReference>